<name>A0A1V6RS47_9EURO</name>
<dbReference type="EMBL" id="MDYP01000031">
    <property type="protein sequence ID" value="OQE04601.1"/>
    <property type="molecule type" value="Genomic_DNA"/>
</dbReference>
<evidence type="ECO:0000313" key="2">
    <source>
        <dbReference type="EMBL" id="OQE04601.1"/>
    </source>
</evidence>
<protein>
    <submittedName>
        <fullName evidence="2">Uncharacterized protein</fullName>
    </submittedName>
</protein>
<gene>
    <name evidence="2" type="ORF">PENVUL_c031G05225</name>
</gene>
<accession>A0A1V6RS47</accession>
<organism evidence="2 3">
    <name type="scientific">Penicillium vulpinum</name>
    <dbReference type="NCBI Taxonomy" id="29845"/>
    <lineage>
        <taxon>Eukaryota</taxon>
        <taxon>Fungi</taxon>
        <taxon>Dikarya</taxon>
        <taxon>Ascomycota</taxon>
        <taxon>Pezizomycotina</taxon>
        <taxon>Eurotiomycetes</taxon>
        <taxon>Eurotiomycetidae</taxon>
        <taxon>Eurotiales</taxon>
        <taxon>Aspergillaceae</taxon>
        <taxon>Penicillium</taxon>
    </lineage>
</organism>
<comment type="caution">
    <text evidence="2">The sequence shown here is derived from an EMBL/GenBank/DDBJ whole genome shotgun (WGS) entry which is preliminary data.</text>
</comment>
<proteinExistence type="predicted"/>
<keyword evidence="3" id="KW-1185">Reference proteome</keyword>
<evidence type="ECO:0000313" key="3">
    <source>
        <dbReference type="Proteomes" id="UP000191518"/>
    </source>
</evidence>
<sequence>MKSAAYRMDMAGPAKNTTSTTGGTRGRTSTKGTKGYGSWCGPAGIGGSHRNTGRHYLEAAFSNKPLSPFVAVLSSSRRSAF</sequence>
<dbReference type="AlphaFoldDB" id="A0A1V6RS47"/>
<feature type="region of interest" description="Disordered" evidence="1">
    <location>
        <begin position="1"/>
        <end position="44"/>
    </location>
</feature>
<evidence type="ECO:0000256" key="1">
    <source>
        <dbReference type="SAM" id="MobiDB-lite"/>
    </source>
</evidence>
<dbReference type="Proteomes" id="UP000191518">
    <property type="component" value="Unassembled WGS sequence"/>
</dbReference>
<reference evidence="3" key="1">
    <citation type="journal article" date="2017" name="Nat. Microbiol.">
        <title>Global analysis of biosynthetic gene clusters reveals vast potential of secondary metabolite production in Penicillium species.</title>
        <authorList>
            <person name="Nielsen J.C."/>
            <person name="Grijseels S."/>
            <person name="Prigent S."/>
            <person name="Ji B."/>
            <person name="Dainat J."/>
            <person name="Nielsen K.F."/>
            <person name="Frisvad J.C."/>
            <person name="Workman M."/>
            <person name="Nielsen J."/>
        </authorList>
    </citation>
    <scope>NUCLEOTIDE SEQUENCE [LARGE SCALE GENOMIC DNA]</scope>
    <source>
        <strain evidence="3">IBT 29486</strain>
    </source>
</reference>
<feature type="compositionally biased region" description="Low complexity" evidence="1">
    <location>
        <begin position="17"/>
        <end position="33"/>
    </location>
</feature>